<dbReference type="STRING" id="28094.SAMN06295900_101164"/>
<gene>
    <name evidence="2" type="ORF">SAMN06295900_101164</name>
</gene>
<dbReference type="SUPFAM" id="SSF51735">
    <property type="entry name" value="NAD(P)-binding Rossmann-fold domains"/>
    <property type="match status" value="1"/>
</dbReference>
<feature type="domain" description="NAD-dependent epimerase/dehydratase" evidence="1">
    <location>
        <begin position="12"/>
        <end position="226"/>
    </location>
</feature>
<keyword evidence="3" id="KW-1185">Reference proteome</keyword>
<dbReference type="Gene3D" id="3.40.50.720">
    <property type="entry name" value="NAD(P)-binding Rossmann-like Domain"/>
    <property type="match status" value="1"/>
</dbReference>
<accession>A0A1X7CCQ8</accession>
<dbReference type="Pfam" id="PF01370">
    <property type="entry name" value="Epimerase"/>
    <property type="match status" value="1"/>
</dbReference>
<evidence type="ECO:0000259" key="1">
    <source>
        <dbReference type="Pfam" id="PF01370"/>
    </source>
</evidence>
<dbReference type="OrthoDB" id="9811743at2"/>
<reference evidence="3" key="1">
    <citation type="submission" date="2017-04" db="EMBL/GenBank/DDBJ databases">
        <authorList>
            <person name="Varghese N."/>
            <person name="Submissions S."/>
        </authorList>
    </citation>
    <scope>NUCLEOTIDE SEQUENCE [LARGE SCALE GENOMIC DNA]</scope>
    <source>
        <strain evidence="3">Ballard 720</strain>
    </source>
</reference>
<name>A0A1X7CCQ8_TRICW</name>
<dbReference type="AlphaFoldDB" id="A0A1X7CCQ8"/>
<proteinExistence type="predicted"/>
<sequence length="318" mass="34732">MAMATDTDFDYVVAGATGWLGRATLDHLRRRLPDGGEGRIHAFASSAREVMLADGATVAVDALDSLPARKLSRPAIVFHYAFRTKDRVGDMSVDEYVRSNEGIRRALVEFIDTHAMAGMFVPSSGAAYAGLERDNRSDAAIYGRCKLDDERVFAGKAAQNGFRAVIARVFNLSGPYINKHELYALSSIILACLRNEPVRIQASHPVWRSYYAVEDLISLAIASMTDETIGIESIIDTVGTEVIEVGELAQRCRHVLGAAQVSVERPYVKAEPNNYYVGAPAGIRTLEARCNIAPRSLDRQILDTAAYLRSFAGKSTGE</sequence>
<evidence type="ECO:0000313" key="3">
    <source>
        <dbReference type="Proteomes" id="UP000192911"/>
    </source>
</evidence>
<protein>
    <submittedName>
        <fullName evidence="2">Nucleoside-diphosphate-sugar epimerase</fullName>
    </submittedName>
</protein>
<dbReference type="Proteomes" id="UP000192911">
    <property type="component" value="Unassembled WGS sequence"/>
</dbReference>
<dbReference type="InterPro" id="IPR050177">
    <property type="entry name" value="Lipid_A_modif_metabolic_enz"/>
</dbReference>
<organism evidence="2 3">
    <name type="scientific">Trinickia caryophylli</name>
    <name type="common">Paraburkholderia caryophylli</name>
    <dbReference type="NCBI Taxonomy" id="28094"/>
    <lineage>
        <taxon>Bacteria</taxon>
        <taxon>Pseudomonadati</taxon>
        <taxon>Pseudomonadota</taxon>
        <taxon>Betaproteobacteria</taxon>
        <taxon>Burkholderiales</taxon>
        <taxon>Burkholderiaceae</taxon>
        <taxon>Trinickia</taxon>
    </lineage>
</organism>
<dbReference type="PANTHER" id="PTHR43245:SF13">
    <property type="entry name" value="UDP-D-APIOSE_UDP-D-XYLOSE SYNTHASE 2"/>
    <property type="match status" value="1"/>
</dbReference>
<dbReference type="PANTHER" id="PTHR43245">
    <property type="entry name" value="BIFUNCTIONAL POLYMYXIN RESISTANCE PROTEIN ARNA"/>
    <property type="match status" value="1"/>
</dbReference>
<dbReference type="EMBL" id="FXAH01000001">
    <property type="protein sequence ID" value="SME93974.1"/>
    <property type="molecule type" value="Genomic_DNA"/>
</dbReference>
<evidence type="ECO:0000313" key="2">
    <source>
        <dbReference type="EMBL" id="SME93974.1"/>
    </source>
</evidence>
<dbReference type="InterPro" id="IPR001509">
    <property type="entry name" value="Epimerase_deHydtase"/>
</dbReference>
<dbReference type="InterPro" id="IPR036291">
    <property type="entry name" value="NAD(P)-bd_dom_sf"/>
</dbReference>